<comment type="caution">
    <text evidence="1">The sequence shown here is derived from an EMBL/GenBank/DDBJ whole genome shotgun (WGS) entry which is preliminary data.</text>
</comment>
<dbReference type="InterPro" id="IPR036583">
    <property type="entry name" value="23S_rRNA_IVS_sf"/>
</dbReference>
<evidence type="ECO:0008006" key="3">
    <source>
        <dbReference type="Google" id="ProtNLM"/>
    </source>
</evidence>
<dbReference type="PANTHER" id="PTHR38471">
    <property type="entry name" value="FOUR HELIX BUNDLE PROTEIN"/>
    <property type="match status" value="1"/>
</dbReference>
<name>A0A1F7IJT5_9BACT</name>
<dbReference type="Gene3D" id="1.20.1440.60">
    <property type="entry name" value="23S rRNA-intervening sequence"/>
    <property type="match status" value="1"/>
</dbReference>
<gene>
    <name evidence="1" type="ORF">A3B40_03535</name>
</gene>
<reference evidence="1 2" key="1">
    <citation type="journal article" date="2016" name="Nat. Commun.">
        <title>Thousands of microbial genomes shed light on interconnected biogeochemical processes in an aquifer system.</title>
        <authorList>
            <person name="Anantharaman K."/>
            <person name="Brown C.T."/>
            <person name="Hug L.A."/>
            <person name="Sharon I."/>
            <person name="Castelle C.J."/>
            <person name="Probst A.J."/>
            <person name="Thomas B.C."/>
            <person name="Singh A."/>
            <person name="Wilkins M.J."/>
            <person name="Karaoz U."/>
            <person name="Brodie E.L."/>
            <person name="Williams K.H."/>
            <person name="Hubbard S.S."/>
            <person name="Banfield J.F."/>
        </authorList>
    </citation>
    <scope>NUCLEOTIDE SEQUENCE [LARGE SCALE GENOMIC DNA]</scope>
</reference>
<dbReference type="InterPro" id="IPR012657">
    <property type="entry name" value="23S_rRNA-intervening_sequence"/>
</dbReference>
<dbReference type="PANTHER" id="PTHR38471:SF2">
    <property type="entry name" value="FOUR HELIX BUNDLE PROTEIN"/>
    <property type="match status" value="1"/>
</dbReference>
<proteinExistence type="predicted"/>
<dbReference type="Pfam" id="PF05635">
    <property type="entry name" value="23S_rRNA_IVP"/>
    <property type="match status" value="1"/>
</dbReference>
<protein>
    <recommendedName>
        <fullName evidence="3">Four helix bundle protein</fullName>
    </recommendedName>
</protein>
<evidence type="ECO:0000313" key="1">
    <source>
        <dbReference type="EMBL" id="OGK43624.1"/>
    </source>
</evidence>
<dbReference type="EMBL" id="MGAI01000043">
    <property type="protein sequence ID" value="OGK43624.1"/>
    <property type="molecule type" value="Genomic_DNA"/>
</dbReference>
<organism evidence="1 2">
    <name type="scientific">Candidatus Roizmanbacteria bacterium RIFCSPLOWO2_01_FULL_37_16</name>
    <dbReference type="NCBI Taxonomy" id="1802058"/>
    <lineage>
        <taxon>Bacteria</taxon>
        <taxon>Candidatus Roizmaniibacteriota</taxon>
    </lineage>
</organism>
<dbReference type="Proteomes" id="UP000178040">
    <property type="component" value="Unassembled WGS sequence"/>
</dbReference>
<evidence type="ECO:0000313" key="2">
    <source>
        <dbReference type="Proteomes" id="UP000178040"/>
    </source>
</evidence>
<dbReference type="AlphaFoldDB" id="A0A1F7IJT5"/>
<sequence>MAKWLQLEDIKAYMVASNLSDHIWRLVSSWDWFNKRTLGTQWVDATDSISSNIAEGFGRYHKKDKQKFYYNARGSTYESAHWTKKAYERELINKKENDYILEELRKLPREINFLIKITEEKLEK</sequence>
<dbReference type="NCBIfam" id="TIGR02436">
    <property type="entry name" value="four helix bundle protein"/>
    <property type="match status" value="1"/>
</dbReference>
<accession>A0A1F7IJT5</accession>
<dbReference type="SUPFAM" id="SSF158446">
    <property type="entry name" value="IVS-encoded protein-like"/>
    <property type="match status" value="1"/>
</dbReference>